<evidence type="ECO:0000313" key="1">
    <source>
        <dbReference type="EMBL" id="KAJ7021026.1"/>
    </source>
</evidence>
<comment type="caution">
    <text evidence="1">The sequence shown here is derived from an EMBL/GenBank/DDBJ whole genome shotgun (WGS) entry which is preliminary data.</text>
</comment>
<gene>
    <name evidence="1" type="ORF">C8F04DRAFT_1195935</name>
</gene>
<name>A0AAD6S6D8_9AGAR</name>
<accession>A0AAD6S6D8</accession>
<evidence type="ECO:0000313" key="2">
    <source>
        <dbReference type="Proteomes" id="UP001218188"/>
    </source>
</evidence>
<organism evidence="1 2">
    <name type="scientific">Mycena alexandri</name>
    <dbReference type="NCBI Taxonomy" id="1745969"/>
    <lineage>
        <taxon>Eukaryota</taxon>
        <taxon>Fungi</taxon>
        <taxon>Dikarya</taxon>
        <taxon>Basidiomycota</taxon>
        <taxon>Agaricomycotina</taxon>
        <taxon>Agaricomycetes</taxon>
        <taxon>Agaricomycetidae</taxon>
        <taxon>Agaricales</taxon>
        <taxon>Marasmiineae</taxon>
        <taxon>Mycenaceae</taxon>
        <taxon>Mycena</taxon>
    </lineage>
</organism>
<reference evidence="1" key="1">
    <citation type="submission" date="2023-03" db="EMBL/GenBank/DDBJ databases">
        <title>Massive genome expansion in bonnet fungi (Mycena s.s.) driven by repeated elements and novel gene families across ecological guilds.</title>
        <authorList>
            <consortium name="Lawrence Berkeley National Laboratory"/>
            <person name="Harder C.B."/>
            <person name="Miyauchi S."/>
            <person name="Viragh M."/>
            <person name="Kuo A."/>
            <person name="Thoen E."/>
            <person name="Andreopoulos B."/>
            <person name="Lu D."/>
            <person name="Skrede I."/>
            <person name="Drula E."/>
            <person name="Henrissat B."/>
            <person name="Morin E."/>
            <person name="Kohler A."/>
            <person name="Barry K."/>
            <person name="LaButti K."/>
            <person name="Morin E."/>
            <person name="Salamov A."/>
            <person name="Lipzen A."/>
            <person name="Mereny Z."/>
            <person name="Hegedus B."/>
            <person name="Baldrian P."/>
            <person name="Stursova M."/>
            <person name="Weitz H."/>
            <person name="Taylor A."/>
            <person name="Grigoriev I.V."/>
            <person name="Nagy L.G."/>
            <person name="Martin F."/>
            <person name="Kauserud H."/>
        </authorList>
    </citation>
    <scope>NUCLEOTIDE SEQUENCE</scope>
    <source>
        <strain evidence="1">CBHHK200</strain>
    </source>
</reference>
<dbReference type="AlphaFoldDB" id="A0AAD6S6D8"/>
<dbReference type="Proteomes" id="UP001218188">
    <property type="component" value="Unassembled WGS sequence"/>
</dbReference>
<proteinExistence type="predicted"/>
<dbReference type="EMBL" id="JARJCM010000244">
    <property type="protein sequence ID" value="KAJ7021026.1"/>
    <property type="molecule type" value="Genomic_DNA"/>
</dbReference>
<protein>
    <submittedName>
        <fullName evidence="1">Uncharacterized protein</fullName>
    </submittedName>
</protein>
<keyword evidence="2" id="KW-1185">Reference proteome</keyword>
<sequence>MVNQKNSVRLGGRTSIFHSYGRELQEKGNWSLRCFGVYGWIWNNRGARTPKQRGTNQIEPCTYCNVVWLEKDQIASDSESFGGQPLAGLRNPSNRDSCLLVLPDRAKLDWIMITCWWCGASQLLGFDVELQGHVRFGSQGQDILSSSSSFVSGFMSLTRLSRRFNSFYLTYSATSCVWPFHPNAQRRRGYPSFALLSVVRRGPDSWWSVGPQSMLAVRWDLASTLPPQFLGVLPMLERLVFSDSRPRQRFTM</sequence>